<feature type="transmembrane region" description="Helical" evidence="1">
    <location>
        <begin position="127"/>
        <end position="150"/>
    </location>
</feature>
<keyword evidence="1" id="KW-0472">Membrane</keyword>
<dbReference type="PANTHER" id="PTHR39650">
    <property type="entry name" value="CDP-ARCHAEOL SYNTHASE"/>
    <property type="match status" value="1"/>
</dbReference>
<dbReference type="STRING" id="349521.HCH_02040"/>
<gene>
    <name evidence="2" type="primary">cdsA</name>
    <name evidence="2" type="ordered locus">HCH_02040</name>
</gene>
<organism evidence="2 3">
    <name type="scientific">Hahella chejuensis (strain KCTC 2396)</name>
    <dbReference type="NCBI Taxonomy" id="349521"/>
    <lineage>
        <taxon>Bacteria</taxon>
        <taxon>Pseudomonadati</taxon>
        <taxon>Pseudomonadota</taxon>
        <taxon>Gammaproteobacteria</taxon>
        <taxon>Oceanospirillales</taxon>
        <taxon>Hahellaceae</taxon>
        <taxon>Hahella</taxon>
    </lineage>
</organism>
<reference evidence="2 3" key="1">
    <citation type="journal article" date="2005" name="Nucleic Acids Res.">
        <title>Genomic blueprint of Hahella chejuensis, a marine microbe producing an algicidal agent.</title>
        <authorList>
            <person name="Jeong H."/>
            <person name="Yim J.H."/>
            <person name="Lee C."/>
            <person name="Choi S.-H."/>
            <person name="Park Y.K."/>
            <person name="Yoon S.H."/>
            <person name="Hur C.-G."/>
            <person name="Kang H.-Y."/>
            <person name="Kim D."/>
            <person name="Lee H.H."/>
            <person name="Park K.H."/>
            <person name="Park S.-H."/>
            <person name="Park H.-S."/>
            <person name="Lee H.K."/>
            <person name="Oh T.K."/>
            <person name="Kim J.F."/>
        </authorList>
    </citation>
    <scope>NUCLEOTIDE SEQUENCE [LARGE SCALE GENOMIC DNA]</scope>
    <source>
        <strain evidence="2 3">KCTC 2396</strain>
    </source>
</reference>
<dbReference type="PANTHER" id="PTHR39650:SF1">
    <property type="entry name" value="CDP-ARCHAEOL SYNTHASE"/>
    <property type="match status" value="1"/>
</dbReference>
<dbReference type="Pfam" id="PF01864">
    <property type="entry name" value="CarS-like"/>
    <property type="match status" value="1"/>
</dbReference>
<evidence type="ECO:0000256" key="1">
    <source>
        <dbReference type="SAM" id="Phobius"/>
    </source>
</evidence>
<evidence type="ECO:0000313" key="2">
    <source>
        <dbReference type="EMBL" id="ABC28874.1"/>
    </source>
</evidence>
<dbReference type="HOGENOM" id="CLU_105710_1_0_6"/>
<evidence type="ECO:0000313" key="3">
    <source>
        <dbReference type="Proteomes" id="UP000000238"/>
    </source>
</evidence>
<dbReference type="EMBL" id="CP000155">
    <property type="protein sequence ID" value="ABC28874.1"/>
    <property type="molecule type" value="Genomic_DNA"/>
</dbReference>
<sequence>MLELRVLLLLLIANGAPVFARFLMGDRGGLPIDSGARFKDGRPLLGPGKTWRGLIAAVLISALAAPLLGFSILTGCAIALLAMLGDLITSFCKRRFNLTPSSRAPFLDQFLETVLPLAAYQDALGLSLIQIAVIFAGFVLVNWGISPLLFRLGVRKKPY</sequence>
<dbReference type="AlphaFoldDB" id="Q2SKF0"/>
<keyword evidence="1" id="KW-0812">Transmembrane</keyword>
<proteinExistence type="predicted"/>
<protein>
    <submittedName>
        <fullName evidence="2">CDP-diglyceride synthetase</fullName>
    </submittedName>
</protein>
<keyword evidence="3" id="KW-1185">Reference proteome</keyword>
<dbReference type="RefSeq" id="WP_011395945.1">
    <property type="nucleotide sequence ID" value="NC_007645.1"/>
</dbReference>
<name>Q2SKF0_HAHCH</name>
<dbReference type="eggNOG" id="COG0575">
    <property type="taxonomic scope" value="Bacteria"/>
</dbReference>
<dbReference type="InterPro" id="IPR032690">
    <property type="entry name" value="CarS"/>
</dbReference>
<dbReference type="KEGG" id="hch:HCH_02040"/>
<dbReference type="Proteomes" id="UP000000238">
    <property type="component" value="Chromosome"/>
</dbReference>
<accession>Q2SKF0</accession>
<feature type="transmembrane region" description="Helical" evidence="1">
    <location>
        <begin position="54"/>
        <end position="84"/>
    </location>
</feature>
<keyword evidence="1" id="KW-1133">Transmembrane helix</keyword>